<dbReference type="EMBL" id="NJGU01000001">
    <property type="protein sequence ID" value="OWY31298.1"/>
    <property type="molecule type" value="Genomic_DNA"/>
</dbReference>
<gene>
    <name evidence="2" type="ORF">CEJ42_04450</name>
    <name evidence="1" type="ORF">HNO84_04985</name>
</gene>
<evidence type="ECO:0000313" key="3">
    <source>
        <dbReference type="Proteomes" id="UP000197596"/>
    </source>
</evidence>
<dbReference type="Proteomes" id="UP000536746">
    <property type="component" value="Unassembled WGS sequence"/>
</dbReference>
<comment type="caution">
    <text evidence="2">The sequence shown here is derived from an EMBL/GenBank/DDBJ whole genome shotgun (WGS) entry which is preliminary data.</text>
</comment>
<name>A0A246WWE8_9BURK</name>
<protein>
    <submittedName>
        <fullName evidence="2">Uncharacterized protein</fullName>
    </submittedName>
</protein>
<dbReference type="RefSeq" id="WP_079215621.1">
    <property type="nucleotide sequence ID" value="NZ_CP018845.1"/>
</dbReference>
<sequence length="84" mass="9436">MSTVSIFVKDAGFSNNLRALVELAKFAVQQIIAAHALKPVRNNADELHDAAYFEGVADHVELETRLRQLENSHLHAVWKLQSQI</sequence>
<reference evidence="1 4" key="2">
    <citation type="journal article" date="2020" name="Front. Plant Sci.">
        <title>Isolation of Rhizosphere Bacteria That Improve Quality and Water Stress Tolerance in Greenhouse Ornamentals.</title>
        <authorList>
            <person name="Nordstedt N.P."/>
            <person name="Jones M.L."/>
        </authorList>
    </citation>
    <scope>NUCLEOTIDE SEQUENCE [LARGE SCALE GENOMIC DNA]</scope>
    <source>
        <strain evidence="1 4">C6C2</strain>
    </source>
</reference>
<dbReference type="OrthoDB" id="8721293at2"/>
<dbReference type="AlphaFoldDB" id="A0A246WWE8"/>
<dbReference type="EMBL" id="JABFMT010000003">
    <property type="protein sequence ID" value="NUU00941.1"/>
    <property type="molecule type" value="Genomic_DNA"/>
</dbReference>
<evidence type="ECO:0000313" key="4">
    <source>
        <dbReference type="Proteomes" id="UP000536746"/>
    </source>
</evidence>
<reference evidence="2 3" key="1">
    <citation type="submission" date="2017-06" db="EMBL/GenBank/DDBJ databases">
        <title>Herbaspirillum phytohormonus sp. nov., isolated from the root nodule of Robinia pseudoacacia in lead-zinc mine.</title>
        <authorList>
            <person name="Fan M."/>
            <person name="Lin Y."/>
        </authorList>
    </citation>
    <scope>NUCLEOTIDE SEQUENCE [LARGE SCALE GENOMIC DNA]</scope>
    <source>
        <strain evidence="2 3">HZ10</strain>
    </source>
</reference>
<dbReference type="Proteomes" id="UP000197596">
    <property type="component" value="Unassembled WGS sequence"/>
</dbReference>
<evidence type="ECO:0000313" key="2">
    <source>
        <dbReference type="EMBL" id="OWY31298.1"/>
    </source>
</evidence>
<organism evidence="2 3">
    <name type="scientific">Herbaspirillum robiniae</name>
    <dbReference type="NCBI Taxonomy" id="2014887"/>
    <lineage>
        <taxon>Bacteria</taxon>
        <taxon>Pseudomonadati</taxon>
        <taxon>Pseudomonadota</taxon>
        <taxon>Betaproteobacteria</taxon>
        <taxon>Burkholderiales</taxon>
        <taxon>Oxalobacteraceae</taxon>
        <taxon>Herbaspirillum</taxon>
    </lineage>
</organism>
<proteinExistence type="predicted"/>
<evidence type="ECO:0000313" key="1">
    <source>
        <dbReference type="EMBL" id="NUU00941.1"/>
    </source>
</evidence>
<keyword evidence="4" id="KW-1185">Reference proteome</keyword>
<accession>A0A246WWE8</accession>